<protein>
    <recommendedName>
        <fullName evidence="3">Capsid protein</fullName>
    </recommendedName>
</protein>
<evidence type="ECO:0000313" key="2">
    <source>
        <dbReference type="Proteomes" id="UP000095247"/>
    </source>
</evidence>
<evidence type="ECO:0000313" key="1">
    <source>
        <dbReference type="EMBL" id="OEJ15471.1"/>
    </source>
</evidence>
<dbReference type="Pfam" id="PF03864">
    <property type="entry name" value="Phage_cap_E"/>
    <property type="match status" value="1"/>
</dbReference>
<reference evidence="1 2" key="1">
    <citation type="submission" date="2016-08" db="EMBL/GenBank/DDBJ databases">
        <title>Characterization and recognition of Brachyspira hampsonii sp. nov., a novel intestinal spirochete that is pathogenic to pigs.</title>
        <authorList>
            <person name="Mirajkar N."/>
            <person name="La T."/>
            <person name="Phillips N."/>
            <person name="Hampson D."/>
            <person name="Gebhart C."/>
        </authorList>
    </citation>
    <scope>NUCLEOTIDE SEQUENCE [LARGE SCALE GENOMIC DNA]</scope>
    <source>
        <strain evidence="1 2">P280/1</strain>
    </source>
</reference>
<gene>
    <name evidence="1" type="ORF">BFL38_14380</name>
</gene>
<dbReference type="InterPro" id="IPR005564">
    <property type="entry name" value="Major_capsid_GpE"/>
</dbReference>
<dbReference type="Proteomes" id="UP000095247">
    <property type="component" value="Unassembled WGS sequence"/>
</dbReference>
<comment type="caution">
    <text evidence="1">The sequence shown here is derived from an EMBL/GenBank/DDBJ whole genome shotgun (WGS) entry which is preliminary data.</text>
</comment>
<dbReference type="Gene3D" id="3.15.30.10">
    <property type="entry name" value="putative capsid protein of prophage domain like"/>
    <property type="match status" value="1"/>
</dbReference>
<dbReference type="AlphaFoldDB" id="A0A1E5NH28"/>
<dbReference type="EMBL" id="MDCO01000006">
    <property type="protein sequence ID" value="OEJ15471.1"/>
    <property type="molecule type" value="Genomic_DNA"/>
</dbReference>
<dbReference type="RefSeq" id="WP_069726022.1">
    <property type="nucleotide sequence ID" value="NZ_MDCO01000006.1"/>
</dbReference>
<sequence length="363" mass="40840">MPNNKFVGSTFEGFSALGKKYDQIKAVQKFSAYFYNLFKRGNIIRNRNGNTVDLPSKLMVRAMGDYFPRGDIPAPKLSPSEQIASYSIPSMKEVRILTEKMVRDRMASENLYDNQALAAGMVIVDLMSEMEESIARRNELSAIQTLTDGEVTSADGKSIISFPKIATHDVTPNNLWSDLDNSNPISDLDDLFTILHKDGGTSSFAVYMGSEAWEYFINNTKVRDTVKILSRGEIQPLFTVDEADKEGVYTWSSFITPRGHRVSIKNYNQLYDTFDESGNRNGSEEFFPSKDVLIMANGCPLTLGIGTPEVLEPYGNAPYKYMRYGDNIVTIESKKTHIELIMWHCSITLLPYMDRLATIRTAA</sequence>
<proteinExistence type="predicted"/>
<dbReference type="Gene3D" id="3.30.1930.10">
    <property type="entry name" value="capsid protein of prophage domain"/>
    <property type="match status" value="1"/>
</dbReference>
<name>A0A1E5NH28_9SPIR</name>
<organism evidence="1 2">
    <name type="scientific">Brachyspira hampsonii</name>
    <dbReference type="NCBI Taxonomy" id="1287055"/>
    <lineage>
        <taxon>Bacteria</taxon>
        <taxon>Pseudomonadati</taxon>
        <taxon>Spirochaetota</taxon>
        <taxon>Spirochaetia</taxon>
        <taxon>Brachyspirales</taxon>
        <taxon>Brachyspiraceae</taxon>
        <taxon>Brachyspira</taxon>
    </lineage>
</organism>
<accession>A0A1E5NH28</accession>
<evidence type="ECO:0008006" key="3">
    <source>
        <dbReference type="Google" id="ProtNLM"/>
    </source>
</evidence>